<name>A0A2K9LII7_9GAMM</name>
<proteinExistence type="predicted"/>
<dbReference type="Proteomes" id="UP000235116">
    <property type="component" value="Chromosome"/>
</dbReference>
<reference evidence="3" key="1">
    <citation type="submission" date="2017-08" db="EMBL/GenBank/DDBJ databases">
        <title>Direct submision.</title>
        <authorList>
            <person name="Kim S.-J."/>
            <person name="Rhee S.-K."/>
        </authorList>
    </citation>
    <scope>NUCLEOTIDE SEQUENCE [LARGE SCALE GENOMIC DNA]</scope>
    <source>
        <strain evidence="3">GI5</strain>
    </source>
</reference>
<feature type="signal peptide" evidence="1">
    <location>
        <begin position="1"/>
        <end position="18"/>
    </location>
</feature>
<evidence type="ECO:0000313" key="2">
    <source>
        <dbReference type="EMBL" id="AUM12176.1"/>
    </source>
</evidence>
<gene>
    <name evidence="2" type="ORF">Kalk_07030</name>
</gene>
<evidence type="ECO:0000256" key="1">
    <source>
        <dbReference type="SAM" id="SignalP"/>
    </source>
</evidence>
<dbReference type="EMBL" id="CP022684">
    <property type="protein sequence ID" value="AUM12176.1"/>
    <property type="molecule type" value="Genomic_DNA"/>
</dbReference>
<keyword evidence="1" id="KW-0732">Signal</keyword>
<accession>A0A2K9LII7</accession>
<organism evidence="2 3">
    <name type="scientific">Ketobacter alkanivorans</name>
    <dbReference type="NCBI Taxonomy" id="1917421"/>
    <lineage>
        <taxon>Bacteria</taxon>
        <taxon>Pseudomonadati</taxon>
        <taxon>Pseudomonadota</taxon>
        <taxon>Gammaproteobacteria</taxon>
        <taxon>Pseudomonadales</taxon>
        <taxon>Ketobacteraceae</taxon>
        <taxon>Ketobacter</taxon>
    </lineage>
</organism>
<sequence length="427" mass="47555">MKPLLWVLSGLLAANCFALTPPLKQIDAFKIIALDGGDVKGAIGLPVAELSMAAMIDGSMEPIPFQIDQYNIGGAVYFDGWDVPMAGTPERLDVTDKILFLFKDAGERYTNGVPHDGSLLAEILTRDSEGHVRYVYLVRNSRLRSDEQYVRYSAEEGLVETDFYSIRYNRDNHLEWVDFSYGSYVGDRPLDSLRLILRGGVLTSLAEVELNSNDLVALPKGELIGPIRTTTQLEFNVMFMSVPILNLSVQIHHAPQSLIYDVRGVIPEFRRSFVVDPTITMSIDANGLLGATIRSSGNPELTGLVDGRIDEAEQGLIDAGLDPHSNWIWVSTKRYLDFLSYVDYLGGFDSKLTLLLEDDLHRERPNELYPGQLPNTGYVIEEFPKSGFVGVVVSLLMSNGFEGDPRLFAVEARSLPEIEVRPLRFAF</sequence>
<dbReference type="KEGG" id="kak:Kalk_07030"/>
<dbReference type="AlphaFoldDB" id="A0A2K9LII7"/>
<keyword evidence="3" id="KW-1185">Reference proteome</keyword>
<protein>
    <submittedName>
        <fullName evidence="2">Uncharacterized protein</fullName>
    </submittedName>
</protein>
<evidence type="ECO:0000313" key="3">
    <source>
        <dbReference type="Proteomes" id="UP000235116"/>
    </source>
</evidence>
<feature type="chain" id="PRO_5014636239" evidence="1">
    <location>
        <begin position="19"/>
        <end position="427"/>
    </location>
</feature>